<dbReference type="EMBL" id="JACEHE010000038">
    <property type="protein sequence ID" value="MBA2951067.1"/>
    <property type="molecule type" value="Genomic_DNA"/>
</dbReference>
<dbReference type="Pfam" id="PF12172">
    <property type="entry name" value="zf-ChsH2"/>
    <property type="match status" value="1"/>
</dbReference>
<dbReference type="Pfam" id="PF01796">
    <property type="entry name" value="OB_ChsH2_C"/>
    <property type="match status" value="1"/>
</dbReference>
<evidence type="ECO:0000259" key="1">
    <source>
        <dbReference type="Pfam" id="PF01796"/>
    </source>
</evidence>
<dbReference type="InterPro" id="IPR012340">
    <property type="entry name" value="NA-bd_OB-fold"/>
</dbReference>
<dbReference type="InterPro" id="IPR002878">
    <property type="entry name" value="ChsH2_C"/>
</dbReference>
<dbReference type="PANTHER" id="PTHR34075">
    <property type="entry name" value="BLR3430 PROTEIN"/>
    <property type="match status" value="1"/>
</dbReference>
<sequence length="135" mass="14245">MPVPDELSAPYWEAAARHVLAIARCSVCGAFAVPPDQTCPHCRTTDPAFVFEPVSGRGAVRSWTVVRQSSLPGFAADVPFVLVDVELVEQSGLRMIGRLLDGPDAALHVGYRVTVAFEDAAPGIAVPAFVLGGDT</sequence>
<feature type="domain" description="ChsH2 C-terminal OB-fold" evidence="1">
    <location>
        <begin position="53"/>
        <end position="118"/>
    </location>
</feature>
<name>A0A7W0DTQ0_9ACTN</name>
<dbReference type="PANTHER" id="PTHR34075:SF5">
    <property type="entry name" value="BLR3430 PROTEIN"/>
    <property type="match status" value="1"/>
</dbReference>
<proteinExistence type="predicted"/>
<comment type="caution">
    <text evidence="3">The sequence shown here is derived from an EMBL/GenBank/DDBJ whole genome shotgun (WGS) entry which is preliminary data.</text>
</comment>
<dbReference type="AlphaFoldDB" id="A0A7W0DTQ0"/>
<evidence type="ECO:0000313" key="3">
    <source>
        <dbReference type="EMBL" id="MBA2951067.1"/>
    </source>
</evidence>
<evidence type="ECO:0000259" key="2">
    <source>
        <dbReference type="Pfam" id="PF12172"/>
    </source>
</evidence>
<protein>
    <submittedName>
        <fullName evidence="3">OB-fold domain-containing protein</fullName>
    </submittedName>
</protein>
<dbReference type="InterPro" id="IPR052513">
    <property type="entry name" value="Thioester_dehydratase-like"/>
</dbReference>
<accession>A0A7W0DTQ0</accession>
<feature type="domain" description="ChsH2 rubredoxin-like zinc ribbon" evidence="2">
    <location>
        <begin position="12"/>
        <end position="46"/>
    </location>
</feature>
<reference evidence="3 4" key="1">
    <citation type="submission" date="2020-07" db="EMBL/GenBank/DDBJ databases">
        <title>Streptomyces isolated from Indian soil.</title>
        <authorList>
            <person name="Mandal S."/>
            <person name="Maiti P.K."/>
        </authorList>
    </citation>
    <scope>NUCLEOTIDE SEQUENCE [LARGE SCALE GENOMIC DNA]</scope>
    <source>
        <strain evidence="3 4">PSKA28</strain>
    </source>
</reference>
<dbReference type="Gene3D" id="6.10.30.10">
    <property type="match status" value="1"/>
</dbReference>
<dbReference type="InterPro" id="IPR022002">
    <property type="entry name" value="ChsH2_Znr"/>
</dbReference>
<organism evidence="3 4">
    <name type="scientific">Streptomyces himalayensis subsp. himalayensis</name>
    <dbReference type="NCBI Taxonomy" id="2756131"/>
    <lineage>
        <taxon>Bacteria</taxon>
        <taxon>Bacillati</taxon>
        <taxon>Actinomycetota</taxon>
        <taxon>Actinomycetes</taxon>
        <taxon>Kitasatosporales</taxon>
        <taxon>Streptomycetaceae</taxon>
        <taxon>Streptomyces</taxon>
        <taxon>Streptomyces himalayensis</taxon>
    </lineage>
</organism>
<gene>
    <name evidence="3" type="ORF">H1D24_36305</name>
</gene>
<dbReference type="Proteomes" id="UP000545761">
    <property type="component" value="Unassembled WGS sequence"/>
</dbReference>
<dbReference type="SUPFAM" id="SSF50249">
    <property type="entry name" value="Nucleic acid-binding proteins"/>
    <property type="match status" value="1"/>
</dbReference>
<evidence type="ECO:0000313" key="4">
    <source>
        <dbReference type="Proteomes" id="UP000545761"/>
    </source>
</evidence>